<keyword evidence="1" id="KW-0966">Cell projection</keyword>
<dbReference type="GO" id="GO:0044781">
    <property type="term" value="P:bacterial-type flagellum organization"/>
    <property type="evidence" value="ECO:0007669"/>
    <property type="project" value="InterPro"/>
</dbReference>
<name>A0A8J4HBU2_9PROT</name>
<dbReference type="Pfam" id="PF10768">
    <property type="entry name" value="FliX"/>
    <property type="match status" value="1"/>
</dbReference>
<keyword evidence="1" id="KW-0282">Flagellum</keyword>
<reference evidence="1" key="1">
    <citation type="journal article" date="2020" name="mSystems">
        <title>Genome- and Community-Level Interaction Insights into Carbon Utilization and Element Cycling Functions of Hydrothermarchaeota in Hydrothermal Sediment.</title>
        <authorList>
            <person name="Zhou Z."/>
            <person name="Liu Y."/>
            <person name="Xu W."/>
            <person name="Pan J."/>
            <person name="Luo Z.H."/>
            <person name="Li M."/>
        </authorList>
    </citation>
    <scope>NUCLEOTIDE SEQUENCE</scope>
    <source>
        <strain evidence="1">SpSt-997</strain>
    </source>
</reference>
<dbReference type="AlphaFoldDB" id="A0A8J4HBU2"/>
<evidence type="ECO:0000313" key="1">
    <source>
        <dbReference type="EMBL" id="HGC43433.1"/>
    </source>
</evidence>
<dbReference type="EMBL" id="DTQM01000185">
    <property type="protein sequence ID" value="HGC43433.1"/>
    <property type="molecule type" value="Genomic_DNA"/>
</dbReference>
<gene>
    <name evidence="1" type="primary">fliX</name>
    <name evidence="1" type="ORF">ENY07_09490</name>
</gene>
<dbReference type="InterPro" id="IPR019704">
    <property type="entry name" value="Flagellar_assmbl_FliX_class2"/>
</dbReference>
<sequence length="153" mass="15370">MVSGIRGLGATAGTAAPAARKAAGGARFALPGETAANGPGTVLAAAPLSGLEAMLALQEAEASGARDREARRHGQELLRELTRLQRALLAGGTDDALLSRLASLAETAPEAADPALRAMVAAVVLRAKVELARQGAGHDRFFPAAAGFGAKIP</sequence>
<comment type="caution">
    <text evidence="1">The sequence shown here is derived from an EMBL/GenBank/DDBJ whole genome shotgun (WGS) entry which is preliminary data.</text>
</comment>
<keyword evidence="1" id="KW-0969">Cilium</keyword>
<organism evidence="1">
    <name type="scientific">Acidicaldus sp</name>
    <dbReference type="NCBI Taxonomy" id="1872105"/>
    <lineage>
        <taxon>Bacteria</taxon>
        <taxon>Pseudomonadati</taxon>
        <taxon>Pseudomonadota</taxon>
        <taxon>Alphaproteobacteria</taxon>
        <taxon>Acetobacterales</taxon>
        <taxon>Acetobacteraceae</taxon>
        <taxon>Acidicaldus</taxon>
    </lineage>
</organism>
<protein>
    <submittedName>
        <fullName evidence="1">Flagellar assembly regulator FliX</fullName>
    </submittedName>
</protein>
<accession>A0A8J4HBU2</accession>
<proteinExistence type="predicted"/>